<keyword evidence="4" id="KW-1185">Reference proteome</keyword>
<feature type="region of interest" description="Disordered" evidence="1">
    <location>
        <begin position="98"/>
        <end position="167"/>
    </location>
</feature>
<dbReference type="Pfam" id="PF03743">
    <property type="entry name" value="TrbI"/>
    <property type="match status" value="1"/>
</dbReference>
<dbReference type="EMBL" id="QPJY01000008">
    <property type="protein sequence ID" value="RCX28002.1"/>
    <property type="molecule type" value="Genomic_DNA"/>
</dbReference>
<keyword evidence="2" id="KW-0812">Transmembrane</keyword>
<feature type="transmembrane region" description="Helical" evidence="2">
    <location>
        <begin position="12"/>
        <end position="32"/>
    </location>
</feature>
<feature type="compositionally biased region" description="Pro residues" evidence="1">
    <location>
        <begin position="117"/>
        <end position="128"/>
    </location>
</feature>
<feature type="compositionally biased region" description="Basic and acidic residues" evidence="1">
    <location>
        <begin position="98"/>
        <end position="112"/>
    </location>
</feature>
<evidence type="ECO:0000313" key="4">
    <source>
        <dbReference type="Proteomes" id="UP000252707"/>
    </source>
</evidence>
<proteinExistence type="predicted"/>
<feature type="region of interest" description="Disordered" evidence="1">
    <location>
        <begin position="185"/>
        <end position="205"/>
    </location>
</feature>
<dbReference type="CDD" id="cd16430">
    <property type="entry name" value="TraB"/>
    <property type="match status" value="1"/>
</dbReference>
<evidence type="ECO:0000313" key="3">
    <source>
        <dbReference type="EMBL" id="RCX28002.1"/>
    </source>
</evidence>
<protein>
    <submittedName>
        <fullName evidence="3">Conjugal transfer pilus assembly protein TraB</fullName>
    </submittedName>
</protein>
<sequence length="429" mass="45219">MESALQTRRRQRLLASGAVAALVGVVILGLYLSDPKRRIEEVAEREVAKSFRTPAADLDPAEVWMTRSEAELTALRRDNQELERQLNNLTDRLERLQQAQREQEERRGERSAKTTLPLPPPLPASQPDPKPDSAATVTSPKPLPLPPPSLPAPAIGARPAGPGATAGQPAIPGMRVVDLRAAAGVGEPGRGTPAVKPANRSGGGRVAGDHTIHEFIPAGSFARAALLAGVDAPTGGVAEKNPVPVLLTLLDHGTLPNRFRSRVRECHIIAAARGDLASERVYFRAERLSCVLRDGAVVETLVDGYITGEDGKAGMRGRVVSKQGQLIARALVAGVAGGIGKGLSQSLTSLSTSALGAVQSVEGGNIAKYGLSEGMASALDRIAEWYLKRADEVYPVIEVDSGRIGELIIKQGVDLGVDILRQAAGGEAR</sequence>
<dbReference type="OrthoDB" id="15544at2"/>
<feature type="compositionally biased region" description="Low complexity" evidence="1">
    <location>
        <begin position="152"/>
        <end position="167"/>
    </location>
</feature>
<feature type="compositionally biased region" description="Pro residues" evidence="1">
    <location>
        <begin position="141"/>
        <end position="151"/>
    </location>
</feature>
<dbReference type="InterPro" id="IPR005498">
    <property type="entry name" value="T4SS_VirB10/TraB/TrbI"/>
</dbReference>
<comment type="caution">
    <text evidence="3">The sequence shown here is derived from an EMBL/GenBank/DDBJ whole genome shotgun (WGS) entry which is preliminary data.</text>
</comment>
<keyword evidence="2" id="KW-1133">Transmembrane helix</keyword>
<keyword evidence="2" id="KW-0472">Membrane</keyword>
<reference evidence="3 4" key="1">
    <citation type="submission" date="2018-07" db="EMBL/GenBank/DDBJ databases">
        <title>Genomic Encyclopedia of Type Strains, Phase IV (KMG-IV): sequencing the most valuable type-strain genomes for metagenomic binning, comparative biology and taxonomic classification.</title>
        <authorList>
            <person name="Goeker M."/>
        </authorList>
    </citation>
    <scope>NUCLEOTIDE SEQUENCE [LARGE SCALE GENOMIC DNA]</scope>
    <source>
        <strain evidence="3 4">DSM 26407</strain>
    </source>
</reference>
<gene>
    <name evidence="3" type="ORF">DFQ59_10830</name>
</gene>
<evidence type="ECO:0000256" key="1">
    <source>
        <dbReference type="SAM" id="MobiDB-lite"/>
    </source>
</evidence>
<dbReference type="Proteomes" id="UP000252707">
    <property type="component" value="Unassembled WGS sequence"/>
</dbReference>
<dbReference type="AlphaFoldDB" id="A0A369C209"/>
<organism evidence="3 4">
    <name type="scientific">Thioalbus denitrificans</name>
    <dbReference type="NCBI Taxonomy" id="547122"/>
    <lineage>
        <taxon>Bacteria</taxon>
        <taxon>Pseudomonadati</taxon>
        <taxon>Pseudomonadota</taxon>
        <taxon>Gammaproteobacteria</taxon>
        <taxon>Chromatiales</taxon>
        <taxon>Ectothiorhodospiraceae</taxon>
        <taxon>Thioalbus</taxon>
    </lineage>
</organism>
<name>A0A369C209_9GAMM</name>
<evidence type="ECO:0000256" key="2">
    <source>
        <dbReference type="SAM" id="Phobius"/>
    </source>
</evidence>
<dbReference type="RefSeq" id="WP_114280426.1">
    <property type="nucleotide sequence ID" value="NZ_QPJY01000008.1"/>
</dbReference>
<accession>A0A369C209</accession>